<dbReference type="EMBL" id="CP003844">
    <property type="protein sequence ID" value="AFT72953.1"/>
    <property type="molecule type" value="Genomic_DNA"/>
</dbReference>
<evidence type="ECO:0000313" key="1">
    <source>
        <dbReference type="EMBL" id="AFT72953.1"/>
    </source>
</evidence>
<gene>
    <name evidence="1" type="ordered locus">AMEC673_01235</name>
</gene>
<accession>A0AB32ZTV2</accession>
<proteinExistence type="predicted"/>
<reference evidence="2" key="1">
    <citation type="journal article" date="2012" name="Sci. Rep.">
        <title>Genomes of surface isolates of Alteromonas macleodii: the life of a widespread marine opportunistic copiotroph.</title>
        <authorList>
            <person name="Lopez-Perez M."/>
            <person name="Gonzaga A."/>
            <person name="Martin-Cuadrado A.B."/>
            <person name="Onyshchenko O."/>
            <person name="Ghavidel A."/>
            <person name="Ghai R."/>
            <person name="Rodriguez-Valera F."/>
        </authorList>
    </citation>
    <scope>NUCLEOTIDE SEQUENCE [LARGE SCALE GENOMIC DNA]</scope>
    <source>
        <strain evidence="2">English Channel 673</strain>
    </source>
</reference>
<dbReference type="KEGG" id="amg:AMEC673_01235"/>
<name>A0AB32ZTV2_ALTME</name>
<protein>
    <submittedName>
        <fullName evidence="1">Bifunctional N-succinyldiaminopimelate-aminotransferase/acetylornithine transaminase protein</fullName>
    </submittedName>
</protein>
<evidence type="ECO:0000313" key="2">
    <source>
        <dbReference type="Proteomes" id="UP000006296"/>
    </source>
</evidence>
<organism evidence="1 2">
    <name type="scientific">Alteromonas macleodii (strain English Channel 673)</name>
    <dbReference type="NCBI Taxonomy" id="1004788"/>
    <lineage>
        <taxon>Bacteria</taxon>
        <taxon>Pseudomonadati</taxon>
        <taxon>Pseudomonadota</taxon>
        <taxon>Gammaproteobacteria</taxon>
        <taxon>Alteromonadales</taxon>
        <taxon>Alteromonadaceae</taxon>
        <taxon>Alteromonas/Salinimonas group</taxon>
        <taxon>Alteromonas</taxon>
    </lineage>
</organism>
<dbReference type="SUPFAM" id="SSF53383">
    <property type="entry name" value="PLP-dependent transferases"/>
    <property type="match status" value="1"/>
</dbReference>
<dbReference type="Proteomes" id="UP000006296">
    <property type="component" value="Chromosome"/>
</dbReference>
<dbReference type="AlphaFoldDB" id="A0AB32ZTV2"/>
<sequence>MVKVFSNNDLAAFEALISDKTCAVMMEPLQGSYNFV</sequence>
<dbReference type="InterPro" id="IPR015424">
    <property type="entry name" value="PyrdxlP-dep_Trfase"/>
</dbReference>